<dbReference type="AlphaFoldDB" id="A0AAT9FNL4"/>
<dbReference type="KEGG" id="osu:NT6N_25410"/>
<protein>
    <recommendedName>
        <fullName evidence="3">DUF1287 domain-containing protein</fullName>
    </recommendedName>
</protein>
<dbReference type="EMBL" id="AP026866">
    <property type="protein sequence ID" value="BDS07501.1"/>
    <property type="molecule type" value="Genomic_DNA"/>
</dbReference>
<sequence length="258" mass="29060">MNAIEYIGPRPKKPARKPWGGGWLMVLLVVVGVGIVAKPFLSDLLAKGDVTDELKVEETVAWLAKDDSFGNQLAAAALERSMVPITYDPAYYKISYPNGDVPEGKGVCTDVVIRSYRALGIDLQKLVHEDMEKNFRIYPQLWSMKQTDSNIDHRRVPNLQRYFSRFGQEIALANEADQKATDFNYGDVVAWRLPHGATHIGIVVPGPGERHDEKWIVHNIGSGPKWEDKLLEYQIIGQYRYTGVVKSVSQSGMRYNAR</sequence>
<keyword evidence="1" id="KW-0812">Transmembrane</keyword>
<gene>
    <name evidence="2" type="ORF">NT6N_25410</name>
</gene>
<name>A0AAT9FNL4_9BACT</name>
<feature type="transmembrane region" description="Helical" evidence="1">
    <location>
        <begin position="21"/>
        <end position="41"/>
    </location>
</feature>
<evidence type="ECO:0000313" key="2">
    <source>
        <dbReference type="EMBL" id="BDS07501.1"/>
    </source>
</evidence>
<evidence type="ECO:0000256" key="1">
    <source>
        <dbReference type="SAM" id="Phobius"/>
    </source>
</evidence>
<keyword evidence="1" id="KW-1133">Transmembrane helix</keyword>
<dbReference type="Pfam" id="PF06940">
    <property type="entry name" value="DUF1287"/>
    <property type="match status" value="1"/>
</dbReference>
<reference evidence="2" key="1">
    <citation type="submission" date="2024-07" db="EMBL/GenBank/DDBJ databases">
        <title>Complete genome sequence of Verrucomicrobiaceae bacterium NT6N.</title>
        <authorList>
            <person name="Huang C."/>
            <person name="Takami H."/>
            <person name="Hamasaki K."/>
        </authorList>
    </citation>
    <scope>NUCLEOTIDE SEQUENCE</scope>
    <source>
        <strain evidence="2">NT6N</strain>
    </source>
</reference>
<dbReference type="InterPro" id="IPR009706">
    <property type="entry name" value="DUF1287"/>
</dbReference>
<evidence type="ECO:0008006" key="3">
    <source>
        <dbReference type="Google" id="ProtNLM"/>
    </source>
</evidence>
<keyword evidence="1" id="KW-0472">Membrane</keyword>
<proteinExistence type="predicted"/>
<accession>A0AAT9FNL4</accession>
<organism evidence="2">
    <name type="scientific">Oceaniferula spumae</name>
    <dbReference type="NCBI Taxonomy" id="2979115"/>
    <lineage>
        <taxon>Bacteria</taxon>
        <taxon>Pseudomonadati</taxon>
        <taxon>Verrucomicrobiota</taxon>
        <taxon>Verrucomicrobiia</taxon>
        <taxon>Verrucomicrobiales</taxon>
        <taxon>Verrucomicrobiaceae</taxon>
        <taxon>Oceaniferula</taxon>
    </lineage>
</organism>